<comment type="subcellular location">
    <subcellularLocation>
        <location evidence="1">Membrane</location>
    </subcellularLocation>
</comment>
<proteinExistence type="predicted"/>
<dbReference type="GO" id="GO:0016020">
    <property type="term" value="C:membrane"/>
    <property type="evidence" value="ECO:0007669"/>
    <property type="project" value="UniProtKB-SubCell"/>
</dbReference>
<evidence type="ECO:0000256" key="3">
    <source>
        <dbReference type="SAM" id="MobiDB-lite"/>
    </source>
</evidence>
<feature type="compositionally biased region" description="Basic residues" evidence="3">
    <location>
        <begin position="29"/>
        <end position="39"/>
    </location>
</feature>
<reference evidence="5 6" key="1">
    <citation type="submission" date="2017-10" db="EMBL/GenBank/DDBJ databases">
        <title>Comparative genomics between pathogenic Norcardia.</title>
        <authorList>
            <person name="Zeng L."/>
        </authorList>
    </citation>
    <scope>NUCLEOTIDE SEQUENCE [LARGE SCALE GENOMIC DNA]</scope>
    <source>
        <strain evidence="5 6">NC_YFY_NT001</strain>
    </source>
</reference>
<name>A0A291RU87_9NOCA</name>
<accession>A0A291RU87</accession>
<evidence type="ECO:0000313" key="5">
    <source>
        <dbReference type="EMBL" id="ATL70877.1"/>
    </source>
</evidence>
<dbReference type="KEGG" id="ntp:CRH09_36530"/>
<evidence type="ECO:0000313" key="6">
    <source>
        <dbReference type="Proteomes" id="UP000221961"/>
    </source>
</evidence>
<feature type="compositionally biased region" description="Low complexity" evidence="3">
    <location>
        <begin position="17"/>
        <end position="28"/>
    </location>
</feature>
<organism evidence="5 6">
    <name type="scientific">Nocardia terpenica</name>
    <dbReference type="NCBI Taxonomy" id="455432"/>
    <lineage>
        <taxon>Bacteria</taxon>
        <taxon>Bacillati</taxon>
        <taxon>Actinomycetota</taxon>
        <taxon>Actinomycetes</taxon>
        <taxon>Mycobacteriales</taxon>
        <taxon>Nocardiaceae</taxon>
        <taxon>Nocardia</taxon>
    </lineage>
</organism>
<evidence type="ECO:0000256" key="1">
    <source>
        <dbReference type="ARBA" id="ARBA00004370"/>
    </source>
</evidence>
<sequence>MESRRPVNRVTSRRRPAAGSTRAAAAKNPAKKTPTRRVAGRATAADARRASIADTPPAASRRPRLPRPRGLRWSSPRRSLVLGIVAVVLLAIFAGIAALRPGVDYNNRAFVDNAETEQVKNAASQILSTVYGTDAKNLAGYKDAAKKVLTGKALADSDKYLDTVTQAVQQTDTKATVRNDPIGVTLLTKDHAELLVNMTVGVTKDGVAQQSMTGPILIRLDRVGGRWLASDLPDR</sequence>
<keyword evidence="4" id="KW-0812">Transmembrane</keyword>
<dbReference type="PANTHER" id="PTHR37042">
    <property type="entry name" value="OUTER MEMBRANE PROTEIN RV1973"/>
    <property type="match status" value="1"/>
</dbReference>
<dbReference type="AlphaFoldDB" id="A0A291RU87"/>
<evidence type="ECO:0000256" key="2">
    <source>
        <dbReference type="ARBA" id="ARBA00023136"/>
    </source>
</evidence>
<gene>
    <name evidence="5" type="ORF">CRH09_36530</name>
</gene>
<protein>
    <recommendedName>
        <fullName evidence="7">Mce-associated membrane protein</fullName>
    </recommendedName>
</protein>
<keyword evidence="2 4" id="KW-0472">Membrane</keyword>
<feature type="region of interest" description="Disordered" evidence="3">
    <location>
        <begin position="1"/>
        <end position="70"/>
    </location>
</feature>
<dbReference type="Proteomes" id="UP000221961">
    <property type="component" value="Chromosome"/>
</dbReference>
<dbReference type="PANTHER" id="PTHR37042:SF4">
    <property type="entry name" value="OUTER MEMBRANE PROTEIN RV1973"/>
    <property type="match status" value="1"/>
</dbReference>
<dbReference type="EMBL" id="CP023778">
    <property type="protein sequence ID" value="ATL70877.1"/>
    <property type="molecule type" value="Genomic_DNA"/>
</dbReference>
<feature type="compositionally biased region" description="Basic residues" evidence="3">
    <location>
        <begin position="61"/>
        <end position="70"/>
    </location>
</feature>
<evidence type="ECO:0008006" key="7">
    <source>
        <dbReference type="Google" id="ProtNLM"/>
    </source>
</evidence>
<evidence type="ECO:0000256" key="4">
    <source>
        <dbReference type="SAM" id="Phobius"/>
    </source>
</evidence>
<feature type="transmembrane region" description="Helical" evidence="4">
    <location>
        <begin position="79"/>
        <end position="99"/>
    </location>
</feature>
<keyword evidence="4" id="KW-1133">Transmembrane helix</keyword>